<name>A0A427E9P6_9GAMM</name>
<dbReference type="AlphaFoldDB" id="A0A427E9P6"/>
<reference evidence="2 3" key="1">
    <citation type="submission" date="2018-10" db="EMBL/GenBank/DDBJ databases">
        <title>Transmission dynamics of multidrug resistant bacteria on intensive care unit surfaces.</title>
        <authorList>
            <person name="D'Souza A.W."/>
            <person name="Potter R.F."/>
            <person name="Wallace M."/>
            <person name="Shupe A."/>
            <person name="Patel S."/>
            <person name="Sun S."/>
            <person name="Gul D."/>
            <person name="Kwon J.H."/>
            <person name="Andleeb S."/>
            <person name="Burnham C.-A.D."/>
            <person name="Dantas G."/>
        </authorList>
    </citation>
    <scope>NUCLEOTIDE SEQUENCE [LARGE SCALE GENOMIC DNA]</scope>
    <source>
        <strain evidence="2 3">PX_177</strain>
    </source>
</reference>
<protein>
    <recommendedName>
        <fullName evidence="1">Endonuclease GajA/Old nuclease/RecF-like AAA domain-containing protein</fullName>
    </recommendedName>
</protein>
<dbReference type="InterPro" id="IPR041685">
    <property type="entry name" value="AAA_GajA/Old/RecF-like"/>
</dbReference>
<accession>A0A427E9P6</accession>
<dbReference type="PANTHER" id="PTHR43581:SF4">
    <property type="entry name" value="ATP_GTP PHOSPHATASE"/>
    <property type="match status" value="1"/>
</dbReference>
<evidence type="ECO:0000259" key="1">
    <source>
        <dbReference type="Pfam" id="PF13175"/>
    </source>
</evidence>
<dbReference type="Gene3D" id="3.40.50.300">
    <property type="entry name" value="P-loop containing nucleotide triphosphate hydrolases"/>
    <property type="match status" value="2"/>
</dbReference>
<feature type="domain" description="Endonuclease GajA/Old nuclease/RecF-like AAA" evidence="1">
    <location>
        <begin position="16"/>
        <end position="90"/>
    </location>
</feature>
<dbReference type="PANTHER" id="PTHR43581">
    <property type="entry name" value="ATP/GTP PHOSPHATASE"/>
    <property type="match status" value="1"/>
</dbReference>
<evidence type="ECO:0000313" key="2">
    <source>
        <dbReference type="EMBL" id="RRV13282.1"/>
    </source>
</evidence>
<feature type="domain" description="Endonuclease GajA/Old nuclease/RecF-like AAA" evidence="1">
    <location>
        <begin position="211"/>
        <end position="374"/>
    </location>
</feature>
<dbReference type="EMBL" id="RHQL01000002">
    <property type="protein sequence ID" value="RRV13282.1"/>
    <property type="molecule type" value="Genomic_DNA"/>
</dbReference>
<sequence length="660" mass="75571">MRAGRIYKEKHVIVGLLLRNYKTYQNINFIPLSNGSMFSAIVGENGSGKSSVLEALDSFFNSTEWNLNHSLAKGYPEREPYICPIFLIEKSSFDFEYDQYDDFLQKINEMVWSATPQEFNSSPKPVSEFCSNRDVLLSGGYGAHSHYLLPLGLIKTAAGAAPGSYFSIFESLEEFGALQNYPCWSEFVDALFFYVQTTYQYIYVPSEINFREYTKIESKTVQALLGTKIEEIVRNIVKKSTVTDINQKLNAFLAEISNTLEHYEYKKPAKKQNLFNQSHLTEKIIEAFFDSKILTKKVGKDSVPVNNLSSGEKRQALIDIARAFLLETEATREHHVIFAIDEPELSLHVSSCFEQFEKLKDISQASVQTIVTTHWYGFMPIVSDGVAIYCPKLETELIMIDLRCFREDIAKLRKTTQGKLPSDIELKGLNDLVQSMIASITGSDYRWIVCEGSADKIYLDFYLSRKKLFILPVGGSKHVKKIFRYLEMALDDHRDDIKGKVFLLLDTDKAFEKYDANDSIKQIQIKRIHNDIDESKTILKSTSNTEYHPPTVMEDTLIPNDFTTTLRSFESDPDFGDYVGPLLDAINHDHEDWPAALAFDLRTTEQRSMEELFNLPGFKVKFALKYTEIADVSNIPLWMNELTDFLFPVIRKSRTNKPRG</sequence>
<evidence type="ECO:0000313" key="3">
    <source>
        <dbReference type="Proteomes" id="UP000276506"/>
    </source>
</evidence>
<organism evidence="2 3">
    <name type="scientific">Stutzerimonas xanthomarina</name>
    <dbReference type="NCBI Taxonomy" id="271420"/>
    <lineage>
        <taxon>Bacteria</taxon>
        <taxon>Pseudomonadati</taxon>
        <taxon>Pseudomonadota</taxon>
        <taxon>Gammaproteobacteria</taxon>
        <taxon>Pseudomonadales</taxon>
        <taxon>Pseudomonadaceae</taxon>
        <taxon>Stutzerimonas</taxon>
    </lineage>
</organism>
<dbReference type="SUPFAM" id="SSF52540">
    <property type="entry name" value="P-loop containing nucleoside triphosphate hydrolases"/>
    <property type="match status" value="1"/>
</dbReference>
<dbReference type="Pfam" id="PF13175">
    <property type="entry name" value="AAA_15"/>
    <property type="match status" value="2"/>
</dbReference>
<dbReference type="InterPro" id="IPR027417">
    <property type="entry name" value="P-loop_NTPase"/>
</dbReference>
<gene>
    <name evidence="2" type="ORF">EGJ28_06590</name>
</gene>
<dbReference type="CDD" id="cd00267">
    <property type="entry name" value="ABC_ATPase"/>
    <property type="match status" value="1"/>
</dbReference>
<proteinExistence type="predicted"/>
<dbReference type="Proteomes" id="UP000276506">
    <property type="component" value="Unassembled WGS sequence"/>
</dbReference>
<comment type="caution">
    <text evidence="2">The sequence shown here is derived from an EMBL/GenBank/DDBJ whole genome shotgun (WGS) entry which is preliminary data.</text>
</comment>
<dbReference type="InterPro" id="IPR051396">
    <property type="entry name" value="Bact_Antivir_Def_Nuclease"/>
</dbReference>